<feature type="transmembrane region" description="Helical" evidence="5">
    <location>
        <begin position="182"/>
        <end position="200"/>
    </location>
</feature>
<evidence type="ECO:0000256" key="4">
    <source>
        <dbReference type="ARBA" id="ARBA00023136"/>
    </source>
</evidence>
<name>A0A6C1DW96_SACPS</name>
<evidence type="ECO:0000256" key="3">
    <source>
        <dbReference type="ARBA" id="ARBA00022989"/>
    </source>
</evidence>
<feature type="transmembrane region" description="Helical" evidence="5">
    <location>
        <begin position="96"/>
        <end position="120"/>
    </location>
</feature>
<keyword evidence="3 5" id="KW-1133">Transmembrane helix</keyword>
<keyword evidence="4 5" id="KW-0472">Membrane</keyword>
<dbReference type="GO" id="GO:0016491">
    <property type="term" value="F:oxidoreductase activity"/>
    <property type="evidence" value="ECO:0007669"/>
    <property type="project" value="InterPro"/>
</dbReference>
<feature type="transmembrane region" description="Helical" evidence="5">
    <location>
        <begin position="141"/>
        <end position="159"/>
    </location>
</feature>
<keyword evidence="8" id="KW-1185">Reference proteome</keyword>
<dbReference type="SMR" id="A0A6C1DW96"/>
<dbReference type="Proteomes" id="UP000501346">
    <property type="component" value="Chromosome ScXII"/>
</dbReference>
<organism evidence="7 8">
    <name type="scientific">Saccharomyces pastorianus</name>
    <name type="common">Lager yeast</name>
    <name type="synonym">Saccharomyces cerevisiae x Saccharomyces eubayanus</name>
    <dbReference type="NCBI Taxonomy" id="27292"/>
    <lineage>
        <taxon>Eukaryota</taxon>
        <taxon>Fungi</taxon>
        <taxon>Dikarya</taxon>
        <taxon>Ascomycota</taxon>
        <taxon>Saccharomycotina</taxon>
        <taxon>Saccharomycetes</taxon>
        <taxon>Saccharomycetales</taxon>
        <taxon>Saccharomycetaceae</taxon>
        <taxon>Saccharomyces</taxon>
    </lineage>
</organism>
<protein>
    <submittedName>
        <fullName evidence="7">C-5 sterol desaturase</fullName>
    </submittedName>
</protein>
<keyword evidence="2 5" id="KW-0812">Transmembrane</keyword>
<dbReference type="GO" id="GO:0005506">
    <property type="term" value="F:iron ion binding"/>
    <property type="evidence" value="ECO:0007669"/>
    <property type="project" value="InterPro"/>
</dbReference>
<comment type="subcellular location">
    <subcellularLocation>
        <location evidence="1">Membrane</location>
    </subcellularLocation>
</comment>
<proteinExistence type="predicted"/>
<gene>
    <name evidence="7" type="primary">ERG3_1</name>
    <name evidence="7" type="ORF">GRS66_003389</name>
</gene>
<dbReference type="OrthoDB" id="6354873at2759"/>
<evidence type="ECO:0000256" key="1">
    <source>
        <dbReference type="ARBA" id="ARBA00004370"/>
    </source>
</evidence>
<evidence type="ECO:0000259" key="6">
    <source>
        <dbReference type="Pfam" id="PF04116"/>
    </source>
</evidence>
<dbReference type="AlphaFoldDB" id="A0A6C1DW96"/>
<feature type="domain" description="Fatty acid hydroxylase" evidence="6">
    <location>
        <begin position="187"/>
        <end position="311"/>
    </location>
</feature>
<dbReference type="PANTHER" id="PTHR11863">
    <property type="entry name" value="STEROL DESATURASE"/>
    <property type="match status" value="1"/>
</dbReference>
<reference evidence="7 8" key="1">
    <citation type="journal article" date="2019" name="BMC Genomics">
        <title>Chromosome level assembly and comparative genome analysis confirm lager-brewing yeasts originated from a single hybridization.</title>
        <authorList>
            <person name="Salazar A.N."/>
            <person name="Gorter de Vries A.R."/>
            <person name="van den Broek M."/>
            <person name="Brouwers N."/>
            <person name="de la Torre Cortes P."/>
            <person name="Kuijpers N.G.A."/>
            <person name="Daran J.G."/>
            <person name="Abeel T."/>
        </authorList>
    </citation>
    <scope>NUCLEOTIDE SEQUENCE [LARGE SCALE GENOMIC DNA]</scope>
    <source>
        <strain evidence="7 8">CBS 1483</strain>
    </source>
</reference>
<evidence type="ECO:0000313" key="8">
    <source>
        <dbReference type="Proteomes" id="UP000501346"/>
    </source>
</evidence>
<dbReference type="Pfam" id="PF04116">
    <property type="entry name" value="FA_hydroxylase"/>
    <property type="match status" value="1"/>
</dbReference>
<evidence type="ECO:0000256" key="5">
    <source>
        <dbReference type="SAM" id="Phobius"/>
    </source>
</evidence>
<evidence type="ECO:0000313" key="7">
    <source>
        <dbReference type="EMBL" id="QID81031.1"/>
    </source>
</evidence>
<dbReference type="EMBL" id="CP048993">
    <property type="protein sequence ID" value="QID81031.1"/>
    <property type="molecule type" value="Genomic_DNA"/>
</dbReference>
<sequence length="365" mass="42702">MDLVLEVADHYVLDDLYAKVLPASLAANIPVKWQKLLGLNSGFSNSTILQETLNSKNAVKECRRFYGQVPFLFDMSTTSFASLLPRSSILREFLSLWVIVTIFGLLLYLFTASLSYVFVFDKSIFNHPRYLKNQMAMEIKLAVSAIPWMSMLTAPWFVMELNGHSKLYMKIDYENHGVRKLIIEYFTFIFFTDCGVYLAHRWLHWPRVYRALHKPHHKWLVCTPFASHSFHPVDGFLQSISYHIYPLILPLHKVSYLILFTFVNFWTVMIHDGQYLSNNPAVNGTACHTVHHLYFNYNYGQFTTLWDRLGGSYRRPDDSLFDPKLRDAKETWDAQVKEVEHFIKEVEGDDNDRIYENDPNTKKNN</sequence>
<accession>A0A6C1DW96</accession>
<dbReference type="InterPro" id="IPR050307">
    <property type="entry name" value="Sterol_Desaturase_Related"/>
</dbReference>
<evidence type="ECO:0000256" key="2">
    <source>
        <dbReference type="ARBA" id="ARBA00022692"/>
    </source>
</evidence>
<dbReference type="InterPro" id="IPR006694">
    <property type="entry name" value="Fatty_acid_hydroxylase"/>
</dbReference>
<dbReference type="GO" id="GO:0008610">
    <property type="term" value="P:lipid biosynthetic process"/>
    <property type="evidence" value="ECO:0007669"/>
    <property type="project" value="InterPro"/>
</dbReference>
<dbReference type="GO" id="GO:0016020">
    <property type="term" value="C:membrane"/>
    <property type="evidence" value="ECO:0007669"/>
    <property type="project" value="UniProtKB-SubCell"/>
</dbReference>